<dbReference type="Pfam" id="PF07681">
    <property type="entry name" value="DoxX"/>
    <property type="match status" value="1"/>
</dbReference>
<evidence type="ECO:0000256" key="2">
    <source>
        <dbReference type="ARBA" id="ARBA00022692"/>
    </source>
</evidence>
<feature type="transmembrane region" description="Helical" evidence="5">
    <location>
        <begin position="77"/>
        <end position="98"/>
    </location>
</feature>
<keyword evidence="4 5" id="KW-0472">Membrane</keyword>
<organism evidence="6">
    <name type="scientific">mine drainage metagenome</name>
    <dbReference type="NCBI Taxonomy" id="410659"/>
    <lineage>
        <taxon>unclassified sequences</taxon>
        <taxon>metagenomes</taxon>
        <taxon>ecological metagenomes</taxon>
    </lineage>
</organism>
<keyword evidence="2 5" id="KW-0812">Transmembrane</keyword>
<keyword evidence="3 5" id="KW-1133">Transmembrane helix</keyword>
<evidence type="ECO:0000256" key="3">
    <source>
        <dbReference type="ARBA" id="ARBA00022989"/>
    </source>
</evidence>
<sequence>MSAEKTTLAFGGRVYGLGVMALGMVCLAWGDFDPGQPVPKSFLYRTALAYAAAAFMFVAGAAVVWRRTVAWGAAALTAYYALIVVILMNGRVLLAHYAEFGTYSDVAEQLAIAAGGLIVYAASAKIDADLAARLTRLGQLAFGVCALLFGGAHFVYMNLTAPLVPQWLPPSQEFWAYATGVGQIAAGVAILTGVQARLAAILLTTTYASFALLVWGPMLLADPSSHWIWSENALNLALIGAAWVVADSLAQPRRHPV</sequence>
<evidence type="ECO:0000313" key="6">
    <source>
        <dbReference type="EMBL" id="EQD46907.1"/>
    </source>
</evidence>
<dbReference type="GO" id="GO:0016020">
    <property type="term" value="C:membrane"/>
    <property type="evidence" value="ECO:0007669"/>
    <property type="project" value="UniProtKB-SubCell"/>
</dbReference>
<dbReference type="AlphaFoldDB" id="T0ZQX8"/>
<evidence type="ECO:0000256" key="4">
    <source>
        <dbReference type="ARBA" id="ARBA00023136"/>
    </source>
</evidence>
<feature type="transmembrane region" description="Helical" evidence="5">
    <location>
        <begin position="110"/>
        <end position="128"/>
    </location>
</feature>
<dbReference type="InterPro" id="IPR032808">
    <property type="entry name" value="DoxX"/>
</dbReference>
<feature type="transmembrane region" description="Helical" evidence="5">
    <location>
        <begin position="12"/>
        <end position="30"/>
    </location>
</feature>
<dbReference type="EMBL" id="AUZX01010570">
    <property type="protein sequence ID" value="EQD46907.1"/>
    <property type="molecule type" value="Genomic_DNA"/>
</dbReference>
<feature type="transmembrane region" description="Helical" evidence="5">
    <location>
        <begin position="140"/>
        <end position="159"/>
    </location>
</feature>
<feature type="transmembrane region" description="Helical" evidence="5">
    <location>
        <begin position="174"/>
        <end position="194"/>
    </location>
</feature>
<name>T0ZQX8_9ZZZZ</name>
<evidence type="ECO:0000256" key="1">
    <source>
        <dbReference type="ARBA" id="ARBA00004141"/>
    </source>
</evidence>
<feature type="transmembrane region" description="Helical" evidence="5">
    <location>
        <begin position="42"/>
        <end position="65"/>
    </location>
</feature>
<proteinExistence type="predicted"/>
<comment type="subcellular location">
    <subcellularLocation>
        <location evidence="1">Membrane</location>
        <topology evidence="1">Multi-pass membrane protein</topology>
    </subcellularLocation>
</comment>
<reference evidence="6" key="1">
    <citation type="submission" date="2013-08" db="EMBL/GenBank/DDBJ databases">
        <authorList>
            <person name="Mendez C."/>
            <person name="Richter M."/>
            <person name="Ferrer M."/>
            <person name="Sanchez J."/>
        </authorList>
    </citation>
    <scope>NUCLEOTIDE SEQUENCE</scope>
</reference>
<evidence type="ECO:0000256" key="5">
    <source>
        <dbReference type="SAM" id="Phobius"/>
    </source>
</evidence>
<accession>T0ZQX8</accession>
<comment type="caution">
    <text evidence="6">The sequence shown here is derived from an EMBL/GenBank/DDBJ whole genome shotgun (WGS) entry which is preliminary data.</text>
</comment>
<feature type="transmembrane region" description="Helical" evidence="5">
    <location>
        <begin position="201"/>
        <end position="221"/>
    </location>
</feature>
<gene>
    <name evidence="6" type="ORF">B1A_14400</name>
</gene>
<reference evidence="6" key="2">
    <citation type="journal article" date="2014" name="ISME J.">
        <title>Microbial stratification in low pH oxic and suboxic macroscopic growths along an acid mine drainage.</title>
        <authorList>
            <person name="Mendez-Garcia C."/>
            <person name="Mesa V."/>
            <person name="Sprenger R.R."/>
            <person name="Richter M."/>
            <person name="Diez M.S."/>
            <person name="Solano J."/>
            <person name="Bargiela R."/>
            <person name="Golyshina O.V."/>
            <person name="Manteca A."/>
            <person name="Ramos J.L."/>
            <person name="Gallego J.R."/>
            <person name="Llorente I."/>
            <person name="Martins Dos Santos V.A."/>
            <person name="Jensen O.N."/>
            <person name="Pelaez A.I."/>
            <person name="Sanchez J."/>
            <person name="Ferrer M."/>
        </authorList>
    </citation>
    <scope>NUCLEOTIDE SEQUENCE</scope>
</reference>
<protein>
    <submittedName>
        <fullName evidence="6">DoxX family protein</fullName>
    </submittedName>
</protein>